<keyword evidence="8" id="KW-0206">Cytoskeleton</keyword>
<dbReference type="CDD" id="cd06475">
    <property type="entry name" value="ACD_HspB1_like"/>
    <property type="match status" value="1"/>
</dbReference>
<dbReference type="PROSITE" id="PS01031">
    <property type="entry name" value="SHSP"/>
    <property type="match status" value="1"/>
</dbReference>
<evidence type="ECO:0000259" key="14">
    <source>
        <dbReference type="PROSITE" id="PS01031"/>
    </source>
</evidence>
<feature type="domain" description="SHSP" evidence="14">
    <location>
        <begin position="74"/>
        <end position="191"/>
    </location>
</feature>
<evidence type="ECO:0000256" key="6">
    <source>
        <dbReference type="ARBA" id="ARBA00023016"/>
    </source>
</evidence>
<dbReference type="Gene3D" id="2.60.40.790">
    <property type="match status" value="1"/>
</dbReference>
<keyword evidence="11" id="KW-0479">Metal-binding</keyword>
<dbReference type="GeneTree" id="ENSGT00940000155882"/>
<organism evidence="15 16">
    <name type="scientific">Pygocentrus nattereri</name>
    <name type="common">Red-bellied piranha</name>
    <dbReference type="NCBI Taxonomy" id="42514"/>
    <lineage>
        <taxon>Eukaryota</taxon>
        <taxon>Metazoa</taxon>
        <taxon>Chordata</taxon>
        <taxon>Craniata</taxon>
        <taxon>Vertebrata</taxon>
        <taxon>Euteleostomi</taxon>
        <taxon>Actinopterygii</taxon>
        <taxon>Neopterygii</taxon>
        <taxon>Teleostei</taxon>
        <taxon>Ostariophysi</taxon>
        <taxon>Characiformes</taxon>
        <taxon>Characoidei</taxon>
        <taxon>Pygocentrus</taxon>
    </lineage>
</organism>
<keyword evidence="16" id="KW-1185">Reference proteome</keyword>
<dbReference type="Ensembl" id="ENSPNAT00000087085.1">
    <property type="protein sequence ID" value="ENSPNAP00000042353.1"/>
    <property type="gene ID" value="ENSPNAG00000032452.1"/>
</dbReference>
<comment type="similarity">
    <text evidence="12 13">Belongs to the small heat shock protein (HSP20) family.</text>
</comment>
<reference evidence="15" key="3">
    <citation type="submission" date="2025-09" db="UniProtKB">
        <authorList>
            <consortium name="Ensembl"/>
        </authorList>
    </citation>
    <scope>IDENTIFICATION</scope>
</reference>
<evidence type="ECO:0000313" key="15">
    <source>
        <dbReference type="Ensembl" id="ENSPNAP00000042353.1"/>
    </source>
</evidence>
<evidence type="ECO:0000256" key="3">
    <source>
        <dbReference type="ARBA" id="ARBA00018962"/>
    </source>
</evidence>
<dbReference type="GO" id="GO:0046872">
    <property type="term" value="F:metal ion binding"/>
    <property type="evidence" value="ECO:0007669"/>
    <property type="project" value="UniProtKB-KW"/>
</dbReference>
<keyword evidence="7" id="KW-0143">Chaperone</keyword>
<evidence type="ECO:0000256" key="1">
    <source>
        <dbReference type="ARBA" id="ARBA00004123"/>
    </source>
</evidence>
<evidence type="ECO:0000256" key="4">
    <source>
        <dbReference type="ARBA" id="ARBA00022490"/>
    </source>
</evidence>
<dbReference type="GO" id="GO:0005634">
    <property type="term" value="C:nucleus"/>
    <property type="evidence" value="ECO:0007669"/>
    <property type="project" value="UniProtKB-SubCell"/>
</dbReference>
<evidence type="ECO:0000256" key="8">
    <source>
        <dbReference type="ARBA" id="ARBA00023212"/>
    </source>
</evidence>
<dbReference type="InterPro" id="IPR001436">
    <property type="entry name" value="Alpha-crystallin/sHSP_animal"/>
</dbReference>
<dbReference type="GO" id="GO:0042026">
    <property type="term" value="P:protein refolding"/>
    <property type="evidence" value="ECO:0007669"/>
    <property type="project" value="TreeGrafter"/>
</dbReference>
<dbReference type="InterPro" id="IPR002068">
    <property type="entry name" value="A-crystallin/Hsp20_dom"/>
</dbReference>
<dbReference type="GO" id="GO:0005819">
    <property type="term" value="C:spindle"/>
    <property type="evidence" value="ECO:0007669"/>
    <property type="project" value="UniProtKB-SubCell"/>
</dbReference>
<evidence type="ECO:0000256" key="12">
    <source>
        <dbReference type="PROSITE-ProRule" id="PRU00285"/>
    </source>
</evidence>
<dbReference type="PANTHER" id="PTHR45640:SF7">
    <property type="entry name" value="HEAT SHOCK PROTEIN BETA-1"/>
    <property type="match status" value="1"/>
</dbReference>
<evidence type="ECO:0000256" key="2">
    <source>
        <dbReference type="ARBA" id="ARBA00004186"/>
    </source>
</evidence>
<dbReference type="AlphaFoldDB" id="A0AAR2IRL2"/>
<keyword evidence="9" id="KW-0539">Nucleus</keyword>
<keyword evidence="5" id="KW-0597">Phosphoprotein</keyword>
<dbReference type="GO" id="GO:0005737">
    <property type="term" value="C:cytoplasm"/>
    <property type="evidence" value="ECO:0007669"/>
    <property type="project" value="TreeGrafter"/>
</dbReference>
<keyword evidence="6" id="KW-0346">Stress response</keyword>
<evidence type="ECO:0000313" key="16">
    <source>
        <dbReference type="Proteomes" id="UP001501920"/>
    </source>
</evidence>
<dbReference type="InterPro" id="IPR037876">
    <property type="entry name" value="ACD_HspB1"/>
</dbReference>
<dbReference type="PRINTS" id="PR00299">
    <property type="entry name" value="ACRYSTALLIN"/>
</dbReference>
<evidence type="ECO:0000256" key="7">
    <source>
        <dbReference type="ARBA" id="ARBA00023186"/>
    </source>
</evidence>
<comment type="subcellular location">
    <subcellularLocation>
        <location evidence="2">Cytoplasm</location>
        <location evidence="2">Cytoskeleton</location>
        <location evidence="2">Spindle</location>
    </subcellularLocation>
    <subcellularLocation>
        <location evidence="1">Nucleus</location>
    </subcellularLocation>
</comment>
<keyword evidence="4" id="KW-0963">Cytoplasm</keyword>
<feature type="binding site" evidence="11">
    <location>
        <position position="129"/>
    </location>
    <ligand>
        <name>Zn(2+)</name>
        <dbReference type="ChEBI" id="CHEBI:29105"/>
        <label>1</label>
    </ligand>
</feature>
<accession>A0AAR2IRL2</accession>
<sequence length="193" mass="21957">MAERQIPFTTLRQPSWDPFHDWQHSSRIFDQAFGMPVLPEELFCWPGSHWAGYLRPPGSMMDAGLFPQNPFARTLARQLSGGLADVKQSQDQWKVSMDVNQFTPEELTVKTKDGMVEITGKHEERRDEHGYVSRSFTRKYTLPPGVDAEKVTSSLSPDGVLNIEAPLPKPALQGAEKFIPNLWQKSQITIKQY</sequence>
<dbReference type="GO" id="GO:0009408">
    <property type="term" value="P:response to heat"/>
    <property type="evidence" value="ECO:0007669"/>
    <property type="project" value="TreeGrafter"/>
</dbReference>
<feature type="binding site" evidence="11">
    <location>
        <position position="122"/>
    </location>
    <ligand>
        <name>Zn(2+)</name>
        <dbReference type="ChEBI" id="CHEBI:29105"/>
        <label>1</label>
    </ligand>
</feature>
<feature type="binding site" evidence="11">
    <location>
        <position position="124"/>
    </location>
    <ligand>
        <name>Zn(2+)</name>
        <dbReference type="ChEBI" id="CHEBI:29105"/>
        <label>1</label>
    </ligand>
</feature>
<reference evidence="15" key="2">
    <citation type="submission" date="2025-08" db="UniProtKB">
        <authorList>
            <consortium name="Ensembl"/>
        </authorList>
    </citation>
    <scope>IDENTIFICATION</scope>
</reference>
<evidence type="ECO:0000256" key="13">
    <source>
        <dbReference type="RuleBase" id="RU003616"/>
    </source>
</evidence>
<name>A0AAR2IRL2_PYGNA</name>
<dbReference type="Proteomes" id="UP001501920">
    <property type="component" value="Chromosome 17"/>
</dbReference>
<proteinExistence type="inferred from homology"/>
<dbReference type="PANTHER" id="PTHR45640">
    <property type="entry name" value="HEAT SHOCK PROTEIN HSP-12.2-RELATED"/>
    <property type="match status" value="1"/>
</dbReference>
<reference evidence="15 16" key="1">
    <citation type="submission" date="2020-10" db="EMBL/GenBank/DDBJ databases">
        <title>Pygocentrus nattereri (red-bellied piranha) genome, fPygNat1, primary haplotype.</title>
        <authorList>
            <person name="Myers G."/>
            <person name="Meyer A."/>
            <person name="Karagic N."/>
            <person name="Pippel M."/>
            <person name="Winkler S."/>
            <person name="Tracey A."/>
            <person name="Wood J."/>
            <person name="Formenti G."/>
            <person name="Howe K."/>
            <person name="Fedrigo O."/>
            <person name="Jarvis E.D."/>
        </authorList>
    </citation>
    <scope>NUCLEOTIDE SEQUENCE [LARGE SCALE GENOMIC DNA]</scope>
</reference>
<evidence type="ECO:0000256" key="10">
    <source>
        <dbReference type="ARBA" id="ARBA00032073"/>
    </source>
</evidence>
<evidence type="ECO:0000256" key="11">
    <source>
        <dbReference type="PIRSR" id="PIRSR036514-1"/>
    </source>
</evidence>
<dbReference type="Pfam" id="PF00011">
    <property type="entry name" value="HSP20"/>
    <property type="match status" value="1"/>
</dbReference>
<keyword evidence="11" id="KW-0862">Zinc</keyword>
<evidence type="ECO:0000256" key="5">
    <source>
        <dbReference type="ARBA" id="ARBA00022553"/>
    </source>
</evidence>
<evidence type="ECO:0000256" key="9">
    <source>
        <dbReference type="ARBA" id="ARBA00023242"/>
    </source>
</evidence>
<protein>
    <recommendedName>
        <fullName evidence="3">Heat shock protein beta-1</fullName>
    </recommendedName>
    <alternativeName>
        <fullName evidence="10">Heat shock 27 kDa protein</fullName>
    </alternativeName>
</protein>
<dbReference type="GO" id="GO:0051082">
    <property type="term" value="F:unfolded protein binding"/>
    <property type="evidence" value="ECO:0007669"/>
    <property type="project" value="TreeGrafter"/>
</dbReference>
<gene>
    <name evidence="15" type="primary">HSPB1</name>
</gene>
<dbReference type="InterPro" id="IPR008978">
    <property type="entry name" value="HSP20-like_chaperone"/>
</dbReference>
<dbReference type="SUPFAM" id="SSF49764">
    <property type="entry name" value="HSP20-like chaperones"/>
    <property type="match status" value="1"/>
</dbReference>
<dbReference type="GO" id="GO:0043066">
    <property type="term" value="P:negative regulation of apoptotic process"/>
    <property type="evidence" value="ECO:0007669"/>
    <property type="project" value="TreeGrafter"/>
</dbReference>